<dbReference type="EMBL" id="NEBY01000297">
    <property type="protein sequence ID" value="PRJ58769.1"/>
    <property type="molecule type" value="Genomic_DNA"/>
</dbReference>
<sequence length="55" mass="6503">MELTFKQISDLLKTQKKDEEEYAFSLEERQLAAKASSEAWQAILNHKIEPFDFKK</sequence>
<evidence type="ECO:0000313" key="1">
    <source>
        <dbReference type="EMBL" id="PRJ58769.1"/>
    </source>
</evidence>
<dbReference type="AlphaFoldDB" id="A0A2S9RNL6"/>
<protein>
    <submittedName>
        <fullName evidence="1">Uncharacterized protein</fullName>
    </submittedName>
</protein>
<comment type="caution">
    <text evidence="1">The sequence shown here is derived from an EMBL/GenBank/DDBJ whole genome shotgun (WGS) entry which is preliminary data.</text>
</comment>
<name>A0A2S9RNL6_HAEIF</name>
<proteinExistence type="predicted"/>
<dbReference type="Proteomes" id="UP000238532">
    <property type="component" value="Unassembled WGS sequence"/>
</dbReference>
<organism evidence="1 2">
    <name type="scientific">Haemophilus influenzae</name>
    <dbReference type="NCBI Taxonomy" id="727"/>
    <lineage>
        <taxon>Bacteria</taxon>
        <taxon>Pseudomonadati</taxon>
        <taxon>Pseudomonadota</taxon>
        <taxon>Gammaproteobacteria</taxon>
        <taxon>Pasteurellales</taxon>
        <taxon>Pasteurellaceae</taxon>
        <taxon>Haemophilus</taxon>
    </lineage>
</organism>
<dbReference type="RefSeq" id="WP_167799893.1">
    <property type="nucleotide sequence ID" value="NZ_CP031250.1"/>
</dbReference>
<gene>
    <name evidence="1" type="ORF">BV102_01696</name>
</gene>
<evidence type="ECO:0000313" key="2">
    <source>
        <dbReference type="Proteomes" id="UP000238532"/>
    </source>
</evidence>
<reference evidence="1 2" key="1">
    <citation type="submission" date="2017-04" db="EMBL/GenBank/DDBJ databases">
        <title>Haemophilus influenzae in COPD genome sequencing project.</title>
        <authorList>
            <person name="Murphy T.F."/>
            <person name="Kong Y."/>
            <person name="Nadendla S."/>
            <person name="Tettelin H."/>
            <person name="Pettigrew M."/>
        </authorList>
    </citation>
    <scope>NUCLEOTIDE SEQUENCE [LARGE SCALE GENOMIC DNA]</scope>
    <source>
        <strain evidence="1 2">56P127H1</strain>
    </source>
</reference>
<accession>A0A2S9RNL6</accession>